<protein>
    <submittedName>
        <fullName evidence="7">Uncharacterized protein</fullName>
    </submittedName>
</protein>
<evidence type="ECO:0000256" key="2">
    <source>
        <dbReference type="ARBA" id="ARBA00022490"/>
    </source>
</evidence>
<reference evidence="7 8" key="1">
    <citation type="journal article" date="2019" name="BMC Genomics">
        <title>New insights from Opisthorchis felineus genome: update on genomics of the epidemiologically important liver flukes.</title>
        <authorList>
            <person name="Ershov N.I."/>
            <person name="Mordvinov V.A."/>
            <person name="Prokhortchouk E.B."/>
            <person name="Pakharukova M.Y."/>
            <person name="Gunbin K.V."/>
            <person name="Ustyantsev K."/>
            <person name="Genaev M.A."/>
            <person name="Blinov A.G."/>
            <person name="Mazur A."/>
            <person name="Boulygina E."/>
            <person name="Tsygankova S."/>
            <person name="Khrameeva E."/>
            <person name="Chekanov N."/>
            <person name="Fan G."/>
            <person name="Xiao A."/>
            <person name="Zhang H."/>
            <person name="Xu X."/>
            <person name="Yang H."/>
            <person name="Solovyev V."/>
            <person name="Lee S.M."/>
            <person name="Liu X."/>
            <person name="Afonnikov D.A."/>
            <person name="Skryabin K.G."/>
        </authorList>
    </citation>
    <scope>NUCLEOTIDE SEQUENCE [LARGE SCALE GENOMIC DNA]</scope>
    <source>
        <strain evidence="7">AK-0245</strain>
        <tissue evidence="7">Whole organism</tissue>
    </source>
</reference>
<evidence type="ECO:0000256" key="3">
    <source>
        <dbReference type="ARBA" id="ARBA00023186"/>
    </source>
</evidence>
<feature type="domain" description="J" evidence="5">
    <location>
        <begin position="59"/>
        <end position="161"/>
    </location>
</feature>
<dbReference type="GO" id="GO:0043022">
    <property type="term" value="F:ribosome binding"/>
    <property type="evidence" value="ECO:0007669"/>
    <property type="project" value="InterPro"/>
</dbReference>
<dbReference type="GO" id="GO:0006450">
    <property type="term" value="P:regulation of translational fidelity"/>
    <property type="evidence" value="ECO:0007669"/>
    <property type="project" value="InterPro"/>
</dbReference>
<comment type="subcellular location">
    <subcellularLocation>
        <location evidence="1">Cytoplasm</location>
    </subcellularLocation>
</comment>
<dbReference type="InterPro" id="IPR032003">
    <property type="entry name" value="RAC_head"/>
</dbReference>
<dbReference type="Gene3D" id="1.10.10.60">
    <property type="entry name" value="Homeodomain-like"/>
    <property type="match status" value="2"/>
</dbReference>
<gene>
    <name evidence="7" type="ORF">CRM22_005168</name>
</gene>
<dbReference type="PANTHER" id="PTHR43999">
    <property type="entry name" value="DNAJ HOMOLOG SUBFAMILY C MEMBER 2"/>
    <property type="match status" value="1"/>
</dbReference>
<dbReference type="SUPFAM" id="SSF46565">
    <property type="entry name" value="Chaperone J-domain"/>
    <property type="match status" value="1"/>
</dbReference>
<evidence type="ECO:0000259" key="6">
    <source>
        <dbReference type="PROSITE" id="PS50090"/>
    </source>
</evidence>
<feature type="region of interest" description="Disordered" evidence="4">
    <location>
        <begin position="435"/>
        <end position="458"/>
    </location>
</feature>
<dbReference type="InterPro" id="IPR009057">
    <property type="entry name" value="Homeodomain-like_sf"/>
</dbReference>
<dbReference type="SMART" id="SM00717">
    <property type="entry name" value="SANT"/>
    <property type="match status" value="2"/>
</dbReference>
<evidence type="ECO:0000259" key="5">
    <source>
        <dbReference type="PROSITE" id="PS50076"/>
    </source>
</evidence>
<keyword evidence="3" id="KW-0143">Chaperone</keyword>
<dbReference type="InterPro" id="IPR001005">
    <property type="entry name" value="SANT/Myb"/>
</dbReference>
<dbReference type="Pfam" id="PF21884">
    <property type="entry name" value="ZUO1-like_ZHD"/>
    <property type="match status" value="1"/>
</dbReference>
<feature type="region of interest" description="Disordered" evidence="4">
    <location>
        <begin position="311"/>
        <end position="340"/>
    </location>
</feature>
<keyword evidence="2" id="KW-0963">Cytoplasm</keyword>
<dbReference type="Pfam" id="PF16717">
    <property type="entry name" value="RAC_head"/>
    <property type="match status" value="1"/>
</dbReference>
<dbReference type="GO" id="GO:0030544">
    <property type="term" value="F:Hsp70 protein binding"/>
    <property type="evidence" value="ECO:0007669"/>
    <property type="project" value="InterPro"/>
</dbReference>
<evidence type="ECO:0000313" key="8">
    <source>
        <dbReference type="Proteomes" id="UP000308267"/>
    </source>
</evidence>
<evidence type="ECO:0000256" key="1">
    <source>
        <dbReference type="ARBA" id="ARBA00004496"/>
    </source>
</evidence>
<dbReference type="InterPro" id="IPR042569">
    <property type="entry name" value="RAC_head_sf"/>
</dbReference>
<dbReference type="GO" id="GO:0051083">
    <property type="term" value="P:'de novo' cotranslational protein folding"/>
    <property type="evidence" value="ECO:0007669"/>
    <property type="project" value="InterPro"/>
</dbReference>
<dbReference type="SMART" id="SM00271">
    <property type="entry name" value="DnaJ"/>
    <property type="match status" value="1"/>
</dbReference>
<dbReference type="SUPFAM" id="SSF46689">
    <property type="entry name" value="Homeodomain-like"/>
    <property type="match status" value="1"/>
</dbReference>
<dbReference type="Gene3D" id="1.10.8.840">
    <property type="entry name" value="Ribosome-associated complex head domain"/>
    <property type="match status" value="1"/>
</dbReference>
<dbReference type="Pfam" id="PF23082">
    <property type="entry name" value="Myb_DNA-binding_2"/>
    <property type="match status" value="1"/>
</dbReference>
<feature type="region of interest" description="Disordered" evidence="4">
    <location>
        <begin position="614"/>
        <end position="637"/>
    </location>
</feature>
<dbReference type="InterPro" id="IPR054076">
    <property type="entry name" value="ZUO1-like_ZHD"/>
</dbReference>
<comment type="caution">
    <text evidence="7">The sequence shown here is derived from an EMBL/GenBank/DDBJ whole genome shotgun (WGS) entry which is preliminary data.</text>
</comment>
<dbReference type="Proteomes" id="UP000308267">
    <property type="component" value="Unassembled WGS sequence"/>
</dbReference>
<dbReference type="STRING" id="147828.A0A4S2LZG9"/>
<dbReference type="OrthoDB" id="1690618at2759"/>
<dbReference type="PANTHER" id="PTHR43999:SF1">
    <property type="entry name" value="DNAJ HOMOLOG SUBFAMILY C MEMBER 2"/>
    <property type="match status" value="1"/>
</dbReference>
<dbReference type="Gene3D" id="1.10.287.110">
    <property type="entry name" value="DnaJ domain"/>
    <property type="match status" value="1"/>
</dbReference>
<dbReference type="AlphaFoldDB" id="A0A4S2LZG9"/>
<dbReference type="InterPro" id="IPR036869">
    <property type="entry name" value="J_dom_sf"/>
</dbReference>
<dbReference type="CDD" id="cd06257">
    <property type="entry name" value="DnaJ"/>
    <property type="match status" value="1"/>
</dbReference>
<dbReference type="Pfam" id="PF00249">
    <property type="entry name" value="Myb_DNA-binding"/>
    <property type="match status" value="1"/>
</dbReference>
<accession>A0A4S2LZG9</accession>
<name>A0A4S2LZG9_OPIFE</name>
<organism evidence="7 8">
    <name type="scientific">Opisthorchis felineus</name>
    <dbReference type="NCBI Taxonomy" id="147828"/>
    <lineage>
        <taxon>Eukaryota</taxon>
        <taxon>Metazoa</taxon>
        <taxon>Spiralia</taxon>
        <taxon>Lophotrochozoa</taxon>
        <taxon>Platyhelminthes</taxon>
        <taxon>Trematoda</taxon>
        <taxon>Digenea</taxon>
        <taxon>Opisthorchiida</taxon>
        <taxon>Opisthorchiata</taxon>
        <taxon>Opisthorchiidae</taxon>
        <taxon>Opisthorchis</taxon>
    </lineage>
</organism>
<dbReference type="InterPro" id="IPR044634">
    <property type="entry name" value="Zuotin/DnaJC2"/>
</dbReference>
<dbReference type="PROSITE" id="PS50090">
    <property type="entry name" value="MYB_LIKE"/>
    <property type="match status" value="1"/>
</dbReference>
<evidence type="ECO:0000313" key="7">
    <source>
        <dbReference type="EMBL" id="TGZ66727.1"/>
    </source>
</evidence>
<sequence length="637" mass="72754">MSAQPSYLEIIPFELHPHVAIIRDLLGYTSNEPEWTDPDEEDDEAYLRSLDPKDWKTHDYYAILGLKKLRHLASADDIRRAYRRKLLTHHPDKRRAAGERVKDESHDYFSCITIGTETDSTFIFKCILLSPETKPPSLLPVCNAYEILGNPTKRHAYDSVDPLVVDDSVPTLSEIKADFWGSLRGFFARKARWSKKQPVPGLGGPWTNLYDVHSFYDFWDEYDTIRDYSFLDEEDKERGEDRESRRAIERQNRVERARRRAEELRTIRQVVELARSNDPRLLAAGKAARDAKAAKRQARLDALRQRREAEEQQARLEADKLAAERAASEERRRMEAERLRKEREQTRLESRRERRRLREIVVERHDHFVLVDPQPTDPGAERVRVLAALDLICQRLSNTHLQDLNNQLEQTSSVEEARSIFNSKHQEVQQELQAPGLQFSTKTSNASSTGTSTQSTSKYPPEVIRTLVKAVNLLPAGTPKRWEAIAAYVNQHAPGTSISAKEALKQAKSLSQDDVNLRKEANEKAFDSFASSVRDSDAVKNVAITSQLEAEADRPWTVTEQRALEQALRSFPTQSTEGDRWQRIADVVGTRTRRECMVRCKELAEQVRAKKAALSAAKTSVPNGTIKPLANASTKLK</sequence>
<feature type="domain" description="Myb-like" evidence="6">
    <location>
        <begin position="555"/>
        <end position="604"/>
    </location>
</feature>
<evidence type="ECO:0000256" key="4">
    <source>
        <dbReference type="SAM" id="MobiDB-lite"/>
    </source>
</evidence>
<dbReference type="EMBL" id="SJOL01006441">
    <property type="protein sequence ID" value="TGZ66727.1"/>
    <property type="molecule type" value="Genomic_DNA"/>
</dbReference>
<dbReference type="GO" id="GO:0005829">
    <property type="term" value="C:cytosol"/>
    <property type="evidence" value="ECO:0007669"/>
    <property type="project" value="TreeGrafter"/>
</dbReference>
<dbReference type="CDD" id="cd00167">
    <property type="entry name" value="SANT"/>
    <property type="match status" value="1"/>
</dbReference>
<dbReference type="InterPro" id="IPR001623">
    <property type="entry name" value="DnaJ_domain"/>
</dbReference>
<keyword evidence="8" id="KW-1185">Reference proteome</keyword>
<dbReference type="PROSITE" id="PS50076">
    <property type="entry name" value="DNAJ_2"/>
    <property type="match status" value="1"/>
</dbReference>
<proteinExistence type="predicted"/>
<feature type="compositionally biased region" description="Low complexity" evidence="4">
    <location>
        <begin position="440"/>
        <end position="457"/>
    </location>
</feature>
<dbReference type="Pfam" id="PF00226">
    <property type="entry name" value="DnaJ"/>
    <property type="match status" value="1"/>
</dbReference>